<dbReference type="SUPFAM" id="SSF52833">
    <property type="entry name" value="Thioredoxin-like"/>
    <property type="match status" value="1"/>
</dbReference>
<reference evidence="4 5" key="1">
    <citation type="submission" date="2024-10" db="EMBL/GenBank/DDBJ databases">
        <title>The Natural Products Discovery Center: Release of the First 8490 Sequenced Strains for Exploring Actinobacteria Biosynthetic Diversity.</title>
        <authorList>
            <person name="Kalkreuter E."/>
            <person name="Kautsar S.A."/>
            <person name="Yang D."/>
            <person name="Bader C.D."/>
            <person name="Teijaro C.N."/>
            <person name="Fluegel L."/>
            <person name="Davis C.M."/>
            <person name="Simpson J.R."/>
            <person name="Lauterbach L."/>
            <person name="Steele A.D."/>
            <person name="Gui C."/>
            <person name="Meng S."/>
            <person name="Li G."/>
            <person name="Viehrig K."/>
            <person name="Ye F."/>
            <person name="Su P."/>
            <person name="Kiefer A.F."/>
            <person name="Nichols A."/>
            <person name="Cepeda A.J."/>
            <person name="Yan W."/>
            <person name="Fan B."/>
            <person name="Jiang Y."/>
            <person name="Adhikari A."/>
            <person name="Zheng C.-J."/>
            <person name="Schuster L."/>
            <person name="Cowan T.M."/>
            <person name="Smanski M.J."/>
            <person name="Chevrette M.G."/>
            <person name="De Carvalho L.P.S."/>
            <person name="Shen B."/>
        </authorList>
    </citation>
    <scope>NUCLEOTIDE SEQUENCE [LARGE SCALE GENOMIC DNA]</scope>
    <source>
        <strain evidence="4 5">NPDC000087</strain>
    </source>
</reference>
<organism evidence="4 5">
    <name type="scientific">Paractinoplanes globisporus</name>
    <dbReference type="NCBI Taxonomy" id="113565"/>
    <lineage>
        <taxon>Bacteria</taxon>
        <taxon>Bacillati</taxon>
        <taxon>Actinomycetota</taxon>
        <taxon>Actinomycetes</taxon>
        <taxon>Micromonosporales</taxon>
        <taxon>Micromonosporaceae</taxon>
        <taxon>Paractinoplanes</taxon>
    </lineage>
</organism>
<accession>A0ABW6WK27</accession>
<evidence type="ECO:0000256" key="2">
    <source>
        <dbReference type="SAM" id="Phobius"/>
    </source>
</evidence>
<dbReference type="RefSeq" id="WP_020512120.1">
    <property type="nucleotide sequence ID" value="NZ_JBIAZU010000004.1"/>
</dbReference>
<proteinExistence type="predicted"/>
<protein>
    <submittedName>
        <fullName evidence="4">Thioredoxin domain-containing protein</fullName>
    </submittedName>
</protein>
<dbReference type="Pfam" id="PF00085">
    <property type="entry name" value="Thioredoxin"/>
    <property type="match status" value="1"/>
</dbReference>
<evidence type="ECO:0000259" key="3">
    <source>
        <dbReference type="PROSITE" id="PS51352"/>
    </source>
</evidence>
<feature type="domain" description="Thioredoxin" evidence="3">
    <location>
        <begin position="92"/>
        <end position="232"/>
    </location>
</feature>
<evidence type="ECO:0000256" key="1">
    <source>
        <dbReference type="SAM" id="MobiDB-lite"/>
    </source>
</evidence>
<evidence type="ECO:0000313" key="4">
    <source>
        <dbReference type="EMBL" id="MFF5292531.1"/>
    </source>
</evidence>
<dbReference type="Proteomes" id="UP001602245">
    <property type="component" value="Unassembled WGS sequence"/>
</dbReference>
<keyword evidence="2" id="KW-1133">Transmembrane helix</keyword>
<keyword evidence="5" id="KW-1185">Reference proteome</keyword>
<evidence type="ECO:0000313" key="5">
    <source>
        <dbReference type="Proteomes" id="UP001602245"/>
    </source>
</evidence>
<gene>
    <name evidence="4" type="ORF">ACFY35_24070</name>
</gene>
<sequence length="235" mass="24299">MDPLGVAVIVAVLIVATTFGLWRRRTDGVIRDEAAEKKRRADILAAAGLEVVEIPDRSEPNAAATTAAKAASTAAAAAVAGTHVMHPPARPLSAVAPAPTASEPVVVPDTEEEPGVVEDSPGDPSAAGERLAPGLLERLGVGPAPVTLLQFSSAFCAPCRAVRRVSTEVAELLPGVQHVEIDAESHLDEVRELGIWRTPTLLVLDAEGRVVKRATGVPSKPQLIAALADLLPAAD</sequence>
<dbReference type="InterPro" id="IPR013766">
    <property type="entry name" value="Thioredoxin_domain"/>
</dbReference>
<dbReference type="Gene3D" id="3.40.30.10">
    <property type="entry name" value="Glutaredoxin"/>
    <property type="match status" value="1"/>
</dbReference>
<keyword evidence="2" id="KW-0812">Transmembrane</keyword>
<dbReference type="CDD" id="cd02947">
    <property type="entry name" value="TRX_family"/>
    <property type="match status" value="1"/>
</dbReference>
<dbReference type="EMBL" id="JBIAZU010000004">
    <property type="protein sequence ID" value="MFF5292531.1"/>
    <property type="molecule type" value="Genomic_DNA"/>
</dbReference>
<feature type="region of interest" description="Disordered" evidence="1">
    <location>
        <begin position="97"/>
        <end position="127"/>
    </location>
</feature>
<comment type="caution">
    <text evidence="4">The sequence shown here is derived from an EMBL/GenBank/DDBJ whole genome shotgun (WGS) entry which is preliminary data.</text>
</comment>
<name>A0ABW6WK27_9ACTN</name>
<feature type="transmembrane region" description="Helical" evidence="2">
    <location>
        <begin position="6"/>
        <end position="22"/>
    </location>
</feature>
<dbReference type="InterPro" id="IPR036249">
    <property type="entry name" value="Thioredoxin-like_sf"/>
</dbReference>
<keyword evidence="2" id="KW-0472">Membrane</keyword>
<dbReference type="PROSITE" id="PS51352">
    <property type="entry name" value="THIOREDOXIN_2"/>
    <property type="match status" value="1"/>
</dbReference>